<gene>
    <name evidence="3" type="ORF">HPB52_021120</name>
</gene>
<feature type="compositionally biased region" description="Low complexity" evidence="1">
    <location>
        <begin position="32"/>
        <end position="45"/>
    </location>
</feature>
<feature type="compositionally biased region" description="Polar residues" evidence="1">
    <location>
        <begin position="1"/>
        <end position="29"/>
    </location>
</feature>
<keyword evidence="2" id="KW-0472">Membrane</keyword>
<keyword evidence="2" id="KW-0812">Transmembrane</keyword>
<reference evidence="3" key="1">
    <citation type="journal article" date="2020" name="Cell">
        <title>Large-Scale Comparative Analyses of Tick Genomes Elucidate Their Genetic Diversity and Vector Capacities.</title>
        <authorList>
            <consortium name="Tick Genome and Microbiome Consortium (TIGMIC)"/>
            <person name="Jia N."/>
            <person name="Wang J."/>
            <person name="Shi W."/>
            <person name="Du L."/>
            <person name="Sun Y."/>
            <person name="Zhan W."/>
            <person name="Jiang J.F."/>
            <person name="Wang Q."/>
            <person name="Zhang B."/>
            <person name="Ji P."/>
            <person name="Bell-Sakyi L."/>
            <person name="Cui X.M."/>
            <person name="Yuan T.T."/>
            <person name="Jiang B.G."/>
            <person name="Yang W.F."/>
            <person name="Lam T.T."/>
            <person name="Chang Q.C."/>
            <person name="Ding S.J."/>
            <person name="Wang X.J."/>
            <person name="Zhu J.G."/>
            <person name="Ruan X.D."/>
            <person name="Zhao L."/>
            <person name="Wei J.T."/>
            <person name="Ye R.Z."/>
            <person name="Que T.C."/>
            <person name="Du C.H."/>
            <person name="Zhou Y.H."/>
            <person name="Cheng J.X."/>
            <person name="Dai P.F."/>
            <person name="Guo W.B."/>
            <person name="Han X.H."/>
            <person name="Huang E.J."/>
            <person name="Li L.F."/>
            <person name="Wei W."/>
            <person name="Gao Y.C."/>
            <person name="Liu J.Z."/>
            <person name="Shao H.Z."/>
            <person name="Wang X."/>
            <person name="Wang C.C."/>
            <person name="Yang T.C."/>
            <person name="Huo Q.B."/>
            <person name="Li W."/>
            <person name="Chen H.Y."/>
            <person name="Chen S.E."/>
            <person name="Zhou L.G."/>
            <person name="Ni X.B."/>
            <person name="Tian J.H."/>
            <person name="Sheng Y."/>
            <person name="Liu T."/>
            <person name="Pan Y.S."/>
            <person name="Xia L.Y."/>
            <person name="Li J."/>
            <person name="Zhao F."/>
            <person name="Cao W.C."/>
        </authorList>
    </citation>
    <scope>NUCLEOTIDE SEQUENCE</scope>
    <source>
        <strain evidence="3">Rsan-2018</strain>
    </source>
</reference>
<sequence>MASTNKSNVASEQSSHFASTAMSLSNADSSGAVPAVTAATTPTAPSLVRASTAPPPAPAAAAKDDGGDASDGDDGADKAKQETADQAVLPTLLRIIRKKLSKRFKETRELVMFIVVVLFAVIYLIISSKIILDNIELPAQYLDQHLKKDTLCTDPYGSICNQNYFHSGENRHLSLWPYRYANLQFIYEVFRTMIIRDFKNFKAPVNPANETAIYKTLYFLKNCTNSTLKRALAKYTLRVLLWAQIRKLPHLGVTKERRRDNTATEKCEYAYCLLKTPQLMPPHERLYNYITAEFYSFIDELTMERMKWTEEELKKSPTLAELQDATAVKNQDGSVMYQGFNWTLFFNTLLSNTKFTFTDSTTVFVEDYAIVTNVMKLVQKTAKNLVLNYIILEVWSFIAPLLPAKYLHNVRYLPDTDFVSLGNSSIPTNCFKLAELFCPEGMAAAIQ</sequence>
<dbReference type="InterPro" id="IPR042089">
    <property type="entry name" value="Peptidase_M13_dom_2"/>
</dbReference>
<evidence type="ECO:0000313" key="4">
    <source>
        <dbReference type="Proteomes" id="UP000821837"/>
    </source>
</evidence>
<evidence type="ECO:0000313" key="3">
    <source>
        <dbReference type="EMBL" id="KAH7973086.1"/>
    </source>
</evidence>
<comment type="caution">
    <text evidence="3">The sequence shown here is derived from an EMBL/GenBank/DDBJ whole genome shotgun (WGS) entry which is preliminary data.</text>
</comment>
<dbReference type="EMBL" id="JABSTV010001247">
    <property type="protein sequence ID" value="KAH7973086.1"/>
    <property type="molecule type" value="Genomic_DNA"/>
</dbReference>
<accession>A0A9D4QB67</accession>
<evidence type="ECO:0000256" key="2">
    <source>
        <dbReference type="SAM" id="Phobius"/>
    </source>
</evidence>
<dbReference type="AlphaFoldDB" id="A0A9D4QB67"/>
<dbReference type="SUPFAM" id="SSF55486">
    <property type="entry name" value="Metalloproteases ('zincins'), catalytic domain"/>
    <property type="match status" value="1"/>
</dbReference>
<evidence type="ECO:0000256" key="1">
    <source>
        <dbReference type="SAM" id="MobiDB-lite"/>
    </source>
</evidence>
<dbReference type="Proteomes" id="UP000821837">
    <property type="component" value="Chromosome 11"/>
</dbReference>
<keyword evidence="4" id="KW-1185">Reference proteome</keyword>
<proteinExistence type="predicted"/>
<dbReference type="Gene3D" id="1.10.1380.10">
    <property type="entry name" value="Neutral endopeptidase , domain2"/>
    <property type="match status" value="1"/>
</dbReference>
<name>A0A9D4QB67_RHISA</name>
<feature type="transmembrane region" description="Helical" evidence="2">
    <location>
        <begin position="110"/>
        <end position="132"/>
    </location>
</feature>
<keyword evidence="2" id="KW-1133">Transmembrane helix</keyword>
<reference evidence="3" key="2">
    <citation type="submission" date="2021-09" db="EMBL/GenBank/DDBJ databases">
        <authorList>
            <person name="Jia N."/>
            <person name="Wang J."/>
            <person name="Shi W."/>
            <person name="Du L."/>
            <person name="Sun Y."/>
            <person name="Zhan W."/>
            <person name="Jiang J."/>
            <person name="Wang Q."/>
            <person name="Zhang B."/>
            <person name="Ji P."/>
            <person name="Sakyi L.B."/>
            <person name="Cui X."/>
            <person name="Yuan T."/>
            <person name="Jiang B."/>
            <person name="Yang W."/>
            <person name="Lam T.T.-Y."/>
            <person name="Chang Q."/>
            <person name="Ding S."/>
            <person name="Wang X."/>
            <person name="Zhu J."/>
            <person name="Ruan X."/>
            <person name="Zhao L."/>
            <person name="Wei J."/>
            <person name="Que T."/>
            <person name="Du C."/>
            <person name="Cheng J."/>
            <person name="Dai P."/>
            <person name="Han X."/>
            <person name="Huang E."/>
            <person name="Gao Y."/>
            <person name="Liu J."/>
            <person name="Shao H."/>
            <person name="Ye R."/>
            <person name="Li L."/>
            <person name="Wei W."/>
            <person name="Wang X."/>
            <person name="Wang C."/>
            <person name="Huo Q."/>
            <person name="Li W."/>
            <person name="Guo W."/>
            <person name="Chen H."/>
            <person name="Chen S."/>
            <person name="Zhou L."/>
            <person name="Zhou L."/>
            <person name="Ni X."/>
            <person name="Tian J."/>
            <person name="Zhou Y."/>
            <person name="Sheng Y."/>
            <person name="Liu T."/>
            <person name="Pan Y."/>
            <person name="Xia L."/>
            <person name="Li J."/>
            <person name="Zhao F."/>
            <person name="Cao W."/>
        </authorList>
    </citation>
    <scope>NUCLEOTIDE SEQUENCE</scope>
    <source>
        <strain evidence="3">Rsan-2018</strain>
        <tissue evidence="3">Larvae</tissue>
    </source>
</reference>
<feature type="region of interest" description="Disordered" evidence="1">
    <location>
        <begin position="1"/>
        <end position="82"/>
    </location>
</feature>
<protein>
    <submittedName>
        <fullName evidence="3">Uncharacterized protein</fullName>
    </submittedName>
</protein>
<organism evidence="3 4">
    <name type="scientific">Rhipicephalus sanguineus</name>
    <name type="common">Brown dog tick</name>
    <name type="synonym">Ixodes sanguineus</name>
    <dbReference type="NCBI Taxonomy" id="34632"/>
    <lineage>
        <taxon>Eukaryota</taxon>
        <taxon>Metazoa</taxon>
        <taxon>Ecdysozoa</taxon>
        <taxon>Arthropoda</taxon>
        <taxon>Chelicerata</taxon>
        <taxon>Arachnida</taxon>
        <taxon>Acari</taxon>
        <taxon>Parasitiformes</taxon>
        <taxon>Ixodida</taxon>
        <taxon>Ixodoidea</taxon>
        <taxon>Ixodidae</taxon>
        <taxon>Rhipicephalinae</taxon>
        <taxon>Rhipicephalus</taxon>
        <taxon>Rhipicephalus</taxon>
    </lineage>
</organism>